<evidence type="ECO:0000313" key="6">
    <source>
        <dbReference type="Proteomes" id="UP001293254"/>
    </source>
</evidence>
<dbReference type="GO" id="GO:0009507">
    <property type="term" value="C:chloroplast"/>
    <property type="evidence" value="ECO:0007669"/>
    <property type="project" value="TreeGrafter"/>
</dbReference>
<gene>
    <name evidence="5" type="ORF">Salat_0737500</name>
</gene>
<dbReference type="PANTHER" id="PTHR31739:SF33">
    <property type="entry name" value="CIS-ABIENOL SYNTHASE, CHLOROPLASTIC"/>
    <property type="match status" value="1"/>
</dbReference>
<dbReference type="InterPro" id="IPR050148">
    <property type="entry name" value="Terpene_synthase-like"/>
</dbReference>
<dbReference type="Gene3D" id="1.10.600.10">
    <property type="entry name" value="Farnesyl Diphosphate Synthase"/>
    <property type="match status" value="1"/>
</dbReference>
<organism evidence="5 6">
    <name type="scientific">Sesamum alatum</name>
    <dbReference type="NCBI Taxonomy" id="300844"/>
    <lineage>
        <taxon>Eukaryota</taxon>
        <taxon>Viridiplantae</taxon>
        <taxon>Streptophyta</taxon>
        <taxon>Embryophyta</taxon>
        <taxon>Tracheophyta</taxon>
        <taxon>Spermatophyta</taxon>
        <taxon>Magnoliopsida</taxon>
        <taxon>eudicotyledons</taxon>
        <taxon>Gunneridae</taxon>
        <taxon>Pentapetalae</taxon>
        <taxon>asterids</taxon>
        <taxon>lamiids</taxon>
        <taxon>Lamiales</taxon>
        <taxon>Pedaliaceae</taxon>
        <taxon>Sesamum</taxon>
    </lineage>
</organism>
<proteinExistence type="inferred from homology"/>
<dbReference type="GO" id="GO:0009686">
    <property type="term" value="P:gibberellin biosynthetic process"/>
    <property type="evidence" value="ECO:0007669"/>
    <property type="project" value="TreeGrafter"/>
</dbReference>
<dbReference type="GO" id="GO:0010333">
    <property type="term" value="F:terpene synthase activity"/>
    <property type="evidence" value="ECO:0007669"/>
    <property type="project" value="InterPro"/>
</dbReference>
<accession>A0AAE2CV84</accession>
<keyword evidence="3" id="KW-0460">Magnesium</keyword>
<dbReference type="SUPFAM" id="SSF48576">
    <property type="entry name" value="Terpenoid synthases"/>
    <property type="match status" value="1"/>
</dbReference>
<protein>
    <submittedName>
        <fullName evidence="5">Class I diterpene synthase TPS6, chloroplastic</fullName>
    </submittedName>
</protein>
<evidence type="ECO:0000256" key="3">
    <source>
        <dbReference type="ARBA" id="ARBA00022842"/>
    </source>
</evidence>
<evidence type="ECO:0000313" key="5">
    <source>
        <dbReference type="EMBL" id="KAK4435740.1"/>
    </source>
</evidence>
<dbReference type="PROSITE" id="PS51257">
    <property type="entry name" value="PROKAR_LIPOPROTEIN"/>
    <property type="match status" value="1"/>
</dbReference>
<name>A0AAE2CV84_9LAMI</name>
<sequence>MLTSFIREMDSWSDETPPSVDDYLSFAWLSISCRSCILTSTHFLGIKLSEDMVMSREFTSLSMHVSFVARLLNDLQTFKKEEEEKKLNSVILMQAAHKDGGGISEEDAIWEIKKIVGIQQEKTAADGLSKKWKHCSPRVQRCLLEDKQDCSLFILKWG</sequence>
<evidence type="ECO:0000256" key="2">
    <source>
        <dbReference type="ARBA" id="ARBA00006333"/>
    </source>
</evidence>
<dbReference type="GO" id="GO:0000287">
    <property type="term" value="F:magnesium ion binding"/>
    <property type="evidence" value="ECO:0007669"/>
    <property type="project" value="TreeGrafter"/>
</dbReference>
<dbReference type="PANTHER" id="PTHR31739">
    <property type="entry name" value="ENT-COPALYL DIPHOSPHATE SYNTHASE, CHLOROPLASTIC"/>
    <property type="match status" value="1"/>
</dbReference>
<comment type="pathway">
    <text evidence="1">Secondary metabolite biosynthesis; terpenoid biosynthesis.</text>
</comment>
<keyword evidence="4" id="KW-0456">Lyase</keyword>
<dbReference type="InterPro" id="IPR008949">
    <property type="entry name" value="Isoprenoid_synthase_dom_sf"/>
</dbReference>
<comment type="caution">
    <text evidence="5">The sequence shown here is derived from an EMBL/GenBank/DDBJ whole genome shotgun (WGS) entry which is preliminary data.</text>
</comment>
<dbReference type="Proteomes" id="UP001293254">
    <property type="component" value="Unassembled WGS sequence"/>
</dbReference>
<reference evidence="5" key="2">
    <citation type="journal article" date="2024" name="Plant">
        <title>Genomic evolution and insights into agronomic trait innovations of Sesamum species.</title>
        <authorList>
            <person name="Miao H."/>
            <person name="Wang L."/>
            <person name="Qu L."/>
            <person name="Liu H."/>
            <person name="Sun Y."/>
            <person name="Le M."/>
            <person name="Wang Q."/>
            <person name="Wei S."/>
            <person name="Zheng Y."/>
            <person name="Lin W."/>
            <person name="Duan Y."/>
            <person name="Cao H."/>
            <person name="Xiong S."/>
            <person name="Wang X."/>
            <person name="Wei L."/>
            <person name="Li C."/>
            <person name="Ma Q."/>
            <person name="Ju M."/>
            <person name="Zhao R."/>
            <person name="Li G."/>
            <person name="Mu C."/>
            <person name="Tian Q."/>
            <person name="Mei H."/>
            <person name="Zhang T."/>
            <person name="Gao T."/>
            <person name="Zhang H."/>
        </authorList>
    </citation>
    <scope>NUCLEOTIDE SEQUENCE</scope>
    <source>
        <strain evidence="5">3651</strain>
    </source>
</reference>
<dbReference type="EMBL" id="JACGWO010000002">
    <property type="protein sequence ID" value="KAK4435740.1"/>
    <property type="molecule type" value="Genomic_DNA"/>
</dbReference>
<evidence type="ECO:0000256" key="1">
    <source>
        <dbReference type="ARBA" id="ARBA00004721"/>
    </source>
</evidence>
<comment type="similarity">
    <text evidence="2">Belongs to the terpene synthase family.</text>
</comment>
<reference evidence="5" key="1">
    <citation type="submission" date="2020-06" db="EMBL/GenBank/DDBJ databases">
        <authorList>
            <person name="Li T."/>
            <person name="Hu X."/>
            <person name="Zhang T."/>
            <person name="Song X."/>
            <person name="Zhang H."/>
            <person name="Dai N."/>
            <person name="Sheng W."/>
            <person name="Hou X."/>
            <person name="Wei L."/>
        </authorList>
    </citation>
    <scope>NUCLEOTIDE SEQUENCE</scope>
    <source>
        <strain evidence="5">3651</strain>
        <tissue evidence="5">Leaf</tissue>
    </source>
</reference>
<evidence type="ECO:0000256" key="4">
    <source>
        <dbReference type="ARBA" id="ARBA00023239"/>
    </source>
</evidence>
<keyword evidence="6" id="KW-1185">Reference proteome</keyword>
<dbReference type="AlphaFoldDB" id="A0AAE2CV84"/>
<dbReference type="Pfam" id="PF19086">
    <property type="entry name" value="Terpene_syn_C_2"/>
    <property type="match status" value="1"/>
</dbReference>